<keyword evidence="1" id="KW-0175">Coiled coil</keyword>
<feature type="coiled-coil region" evidence="1">
    <location>
        <begin position="181"/>
        <end position="208"/>
    </location>
</feature>
<dbReference type="InterPro" id="IPR036691">
    <property type="entry name" value="Endo/exonu/phosph_ase_sf"/>
</dbReference>
<dbReference type="Pfam" id="PF03372">
    <property type="entry name" value="Exo_endo_phos"/>
    <property type="match status" value="1"/>
</dbReference>
<evidence type="ECO:0000256" key="1">
    <source>
        <dbReference type="SAM" id="Coils"/>
    </source>
</evidence>
<keyword evidence="4" id="KW-1185">Reference proteome</keyword>
<dbReference type="OrthoDB" id="1435636at2759"/>
<dbReference type="PANTHER" id="PTHR33710">
    <property type="entry name" value="BNAC02G09200D PROTEIN"/>
    <property type="match status" value="1"/>
</dbReference>
<accession>A0A9W7I1C7</accession>
<dbReference type="EMBL" id="BSYR01000022">
    <property type="protein sequence ID" value="GMI87151.1"/>
    <property type="molecule type" value="Genomic_DNA"/>
</dbReference>
<organism evidence="3 4">
    <name type="scientific">Hibiscus trionum</name>
    <name type="common">Flower of an hour</name>
    <dbReference type="NCBI Taxonomy" id="183268"/>
    <lineage>
        <taxon>Eukaryota</taxon>
        <taxon>Viridiplantae</taxon>
        <taxon>Streptophyta</taxon>
        <taxon>Embryophyta</taxon>
        <taxon>Tracheophyta</taxon>
        <taxon>Spermatophyta</taxon>
        <taxon>Magnoliopsida</taxon>
        <taxon>eudicotyledons</taxon>
        <taxon>Gunneridae</taxon>
        <taxon>Pentapetalae</taxon>
        <taxon>rosids</taxon>
        <taxon>malvids</taxon>
        <taxon>Malvales</taxon>
        <taxon>Malvaceae</taxon>
        <taxon>Malvoideae</taxon>
        <taxon>Hibiscus</taxon>
    </lineage>
</organism>
<dbReference type="AlphaFoldDB" id="A0A9W7I1C7"/>
<dbReference type="Proteomes" id="UP001165190">
    <property type="component" value="Unassembled WGS sequence"/>
</dbReference>
<reference evidence="3" key="1">
    <citation type="submission" date="2023-05" db="EMBL/GenBank/DDBJ databases">
        <title>Genome and transcriptome analyses reveal genes involved in the formation of fine ridges on petal epidermal cells in Hibiscus trionum.</title>
        <authorList>
            <person name="Koshimizu S."/>
            <person name="Masuda S."/>
            <person name="Ishii T."/>
            <person name="Shirasu K."/>
            <person name="Hoshino A."/>
            <person name="Arita M."/>
        </authorList>
    </citation>
    <scope>NUCLEOTIDE SEQUENCE</scope>
    <source>
        <strain evidence="3">Hamamatsu line</strain>
    </source>
</reference>
<proteinExistence type="predicted"/>
<evidence type="ECO:0000313" key="4">
    <source>
        <dbReference type="Proteomes" id="UP001165190"/>
    </source>
</evidence>
<evidence type="ECO:0000313" key="3">
    <source>
        <dbReference type="EMBL" id="GMI87151.1"/>
    </source>
</evidence>
<dbReference type="InterPro" id="IPR005135">
    <property type="entry name" value="Endo/exonuclease/phosphatase"/>
</dbReference>
<protein>
    <recommendedName>
        <fullName evidence="2">Endonuclease/exonuclease/phosphatase domain-containing protein</fullName>
    </recommendedName>
</protein>
<name>A0A9W7I1C7_HIBTR</name>
<gene>
    <name evidence="3" type="ORF">HRI_002384400</name>
</gene>
<feature type="domain" description="Endonuclease/exonuclease/phosphatase" evidence="2">
    <location>
        <begin position="19"/>
        <end position="116"/>
    </location>
</feature>
<evidence type="ECO:0000259" key="2">
    <source>
        <dbReference type="Pfam" id="PF03372"/>
    </source>
</evidence>
<dbReference type="PANTHER" id="PTHR33710:SF64">
    <property type="entry name" value="ENDONUCLEASE_EXONUCLEASE_PHOSPHATASE DOMAIN-CONTAINING PROTEIN"/>
    <property type="match status" value="1"/>
</dbReference>
<comment type="caution">
    <text evidence="3">The sequence shown here is derived from an EMBL/GenBank/DDBJ whole genome shotgun (WGS) entry which is preliminary data.</text>
</comment>
<sequence length="239" mass="27892">MPQTKQRKRRETFMELSEVMVRFGGSWVVAGDFNTIRSHEEKVGFSFNKSSMRALDFFIDSNGLIDIPLSGAMFTWSNFRESATQCRLDRLLVSSDILQLLPNMKKEALPKSISDHNPILAKVGKFESGPRPFNIFNHWLKDVSFNAMLKGSFDKLRGSGINNILRGSKVFIKKWVSKKRSRCRKTRIKELENEIKMLELQLQKDNPNEASQAEIRKLRVKIWELLRNEEKEWKQKSRI</sequence>
<dbReference type="GO" id="GO:0003824">
    <property type="term" value="F:catalytic activity"/>
    <property type="evidence" value="ECO:0007669"/>
    <property type="project" value="InterPro"/>
</dbReference>
<dbReference type="Gene3D" id="3.60.10.10">
    <property type="entry name" value="Endonuclease/exonuclease/phosphatase"/>
    <property type="match status" value="1"/>
</dbReference>
<dbReference type="SUPFAM" id="SSF56219">
    <property type="entry name" value="DNase I-like"/>
    <property type="match status" value="1"/>
</dbReference>